<evidence type="ECO:0000313" key="2">
    <source>
        <dbReference type="EMBL" id="KAK6726894.1"/>
    </source>
</evidence>
<sequence>MEIQPAMLRTANRMGPPTRHKTKAFLRISELGTLRFSDLVYHGDSVWWLLIKMSLTDQIGEGTAVVFRWYYSSQELWDSYCDACSPFEASDFSFRNKSGRPPHRKNVAQQIQKAPLPVDLGHRRLTSHSLRGGATISAIQGGIDSGIVELAGRWKSFKVSQAHVDPSPVQICHFGCFVM</sequence>
<name>A0ABR1BKA3_NECAM</name>
<organism evidence="2 3">
    <name type="scientific">Necator americanus</name>
    <name type="common">Human hookworm</name>
    <dbReference type="NCBI Taxonomy" id="51031"/>
    <lineage>
        <taxon>Eukaryota</taxon>
        <taxon>Metazoa</taxon>
        <taxon>Ecdysozoa</taxon>
        <taxon>Nematoda</taxon>
        <taxon>Chromadorea</taxon>
        <taxon>Rhabditida</taxon>
        <taxon>Rhabditina</taxon>
        <taxon>Rhabditomorpha</taxon>
        <taxon>Strongyloidea</taxon>
        <taxon>Ancylostomatidae</taxon>
        <taxon>Bunostominae</taxon>
        <taxon>Necator</taxon>
    </lineage>
</organism>
<keyword evidence="1" id="KW-0233">DNA recombination</keyword>
<dbReference type="EMBL" id="JAVFWL010000001">
    <property type="protein sequence ID" value="KAK6726894.1"/>
    <property type="molecule type" value="Genomic_DNA"/>
</dbReference>
<keyword evidence="3" id="KW-1185">Reference proteome</keyword>
<dbReference type="InterPro" id="IPR013762">
    <property type="entry name" value="Integrase-like_cat_sf"/>
</dbReference>
<evidence type="ECO:0000256" key="1">
    <source>
        <dbReference type="ARBA" id="ARBA00023172"/>
    </source>
</evidence>
<dbReference type="Proteomes" id="UP001303046">
    <property type="component" value="Unassembled WGS sequence"/>
</dbReference>
<dbReference type="Gene3D" id="1.10.443.10">
    <property type="entry name" value="Intergrase catalytic core"/>
    <property type="match status" value="1"/>
</dbReference>
<proteinExistence type="predicted"/>
<dbReference type="SUPFAM" id="SSF56349">
    <property type="entry name" value="DNA breaking-rejoining enzymes"/>
    <property type="match status" value="1"/>
</dbReference>
<gene>
    <name evidence="2" type="primary">Necator_chrI.g1031</name>
    <name evidence="2" type="ORF">RB195_004907</name>
</gene>
<accession>A0ABR1BKA3</accession>
<evidence type="ECO:0008006" key="4">
    <source>
        <dbReference type="Google" id="ProtNLM"/>
    </source>
</evidence>
<protein>
    <recommendedName>
        <fullName evidence="4">Tyr recombinase domain-containing protein</fullName>
    </recommendedName>
</protein>
<evidence type="ECO:0000313" key="3">
    <source>
        <dbReference type="Proteomes" id="UP001303046"/>
    </source>
</evidence>
<dbReference type="InterPro" id="IPR011010">
    <property type="entry name" value="DNA_brk_join_enz"/>
</dbReference>
<reference evidence="2 3" key="1">
    <citation type="submission" date="2023-08" db="EMBL/GenBank/DDBJ databases">
        <title>A Necator americanus chromosomal reference genome.</title>
        <authorList>
            <person name="Ilik V."/>
            <person name="Petrzelkova K.J."/>
            <person name="Pardy F."/>
            <person name="Fuh T."/>
            <person name="Niatou-Singa F.S."/>
            <person name="Gouil Q."/>
            <person name="Baker L."/>
            <person name="Ritchie M.E."/>
            <person name="Jex A.R."/>
            <person name="Gazzola D."/>
            <person name="Li H."/>
            <person name="Toshio Fujiwara R."/>
            <person name="Zhan B."/>
            <person name="Aroian R.V."/>
            <person name="Pafco B."/>
            <person name="Schwarz E.M."/>
        </authorList>
    </citation>
    <scope>NUCLEOTIDE SEQUENCE [LARGE SCALE GENOMIC DNA]</scope>
    <source>
        <strain evidence="2 3">Aroian</strain>
        <tissue evidence="2">Whole animal</tissue>
    </source>
</reference>
<comment type="caution">
    <text evidence="2">The sequence shown here is derived from an EMBL/GenBank/DDBJ whole genome shotgun (WGS) entry which is preliminary data.</text>
</comment>